<evidence type="ECO:0000256" key="2">
    <source>
        <dbReference type="SAM" id="SignalP"/>
    </source>
</evidence>
<gene>
    <name evidence="3" type="ORF">E1956_35460</name>
</gene>
<dbReference type="RefSeq" id="WP_134758060.1">
    <property type="nucleotide sequence ID" value="NZ_CP038151.1"/>
</dbReference>
<reference evidence="3 4" key="1">
    <citation type="submission" date="2019-03" db="EMBL/GenBank/DDBJ databases">
        <title>Paraburkholderia sp. 7MH5, isolated from subtropical forest soil.</title>
        <authorList>
            <person name="Gao Z.-H."/>
            <person name="Qiu L.-H."/>
        </authorList>
    </citation>
    <scope>NUCLEOTIDE SEQUENCE [LARGE SCALE GENOMIC DNA]</scope>
    <source>
        <strain evidence="3 4">7MH5</strain>
    </source>
</reference>
<evidence type="ECO:0000256" key="1">
    <source>
        <dbReference type="SAM" id="MobiDB-lite"/>
    </source>
</evidence>
<accession>A0A4P7D5A8</accession>
<feature type="region of interest" description="Disordered" evidence="1">
    <location>
        <begin position="89"/>
        <end position="108"/>
    </location>
</feature>
<evidence type="ECO:0000313" key="4">
    <source>
        <dbReference type="Proteomes" id="UP000295727"/>
    </source>
</evidence>
<feature type="compositionally biased region" description="Low complexity" evidence="1">
    <location>
        <begin position="91"/>
        <end position="108"/>
    </location>
</feature>
<evidence type="ECO:0000313" key="3">
    <source>
        <dbReference type="EMBL" id="QBR02537.1"/>
    </source>
</evidence>
<dbReference type="Proteomes" id="UP000295727">
    <property type="component" value="Chromosome 4"/>
</dbReference>
<dbReference type="OrthoDB" id="9030534at2"/>
<dbReference type="EMBL" id="CP038151">
    <property type="protein sequence ID" value="QBR02537.1"/>
    <property type="molecule type" value="Genomic_DNA"/>
</dbReference>
<protein>
    <submittedName>
        <fullName evidence="3">DUF4148 domain-containing protein</fullName>
    </submittedName>
</protein>
<name>A0A4P7D5A8_9BURK</name>
<keyword evidence="4" id="KW-1185">Reference proteome</keyword>
<dbReference type="AlphaFoldDB" id="A0A4P7D5A8"/>
<dbReference type="KEGG" id="ppai:E1956_35460"/>
<feature type="chain" id="PRO_5020639104" evidence="2">
    <location>
        <begin position="23"/>
        <end position="108"/>
    </location>
</feature>
<organism evidence="3 4">
    <name type="scientific">Paraburkholderia pallida</name>
    <dbReference type="NCBI Taxonomy" id="2547399"/>
    <lineage>
        <taxon>Bacteria</taxon>
        <taxon>Pseudomonadati</taxon>
        <taxon>Pseudomonadota</taxon>
        <taxon>Betaproteobacteria</taxon>
        <taxon>Burkholderiales</taxon>
        <taxon>Burkholderiaceae</taxon>
        <taxon>Paraburkholderia</taxon>
    </lineage>
</organism>
<proteinExistence type="predicted"/>
<sequence length="108" mass="12005">MKRWLKFALIPFLGVASASAFAAPQLTPHACHSYPFVRPSHEVTHRELMQELKDLSLVGYQEHAVDNDYPSDLQAAQERLSSLYRHDCLGSPTASPAQQATQTQAQAE</sequence>
<feature type="signal peptide" evidence="2">
    <location>
        <begin position="1"/>
        <end position="22"/>
    </location>
</feature>
<keyword evidence="2" id="KW-0732">Signal</keyword>